<keyword evidence="1" id="KW-0594">Phospholipid biosynthesis</keyword>
<evidence type="ECO:0000256" key="2">
    <source>
        <dbReference type="ARBA" id="ARBA00023264"/>
    </source>
</evidence>
<evidence type="ECO:0000313" key="4">
    <source>
        <dbReference type="EMBL" id="CAD5116550.1"/>
    </source>
</evidence>
<keyword evidence="1" id="KW-0443">Lipid metabolism</keyword>
<dbReference type="PANTHER" id="PTHR22603:SF93">
    <property type="entry name" value="RE24176P"/>
    <property type="match status" value="1"/>
</dbReference>
<accession>A0A7I8VPP0</accession>
<dbReference type="PANTHER" id="PTHR22603">
    <property type="entry name" value="CHOLINE/ETHANOALAMINE KINASE"/>
    <property type="match status" value="1"/>
</dbReference>
<dbReference type="InterPro" id="IPR011009">
    <property type="entry name" value="Kinase-like_dom_sf"/>
</dbReference>
<dbReference type="GO" id="GO:0004103">
    <property type="term" value="F:choline kinase activity"/>
    <property type="evidence" value="ECO:0007669"/>
    <property type="project" value="TreeGrafter"/>
</dbReference>
<keyword evidence="1" id="KW-0444">Lipid biosynthesis</keyword>
<dbReference type="EMBL" id="CAJFCJ010000006">
    <property type="protein sequence ID" value="CAD5116550.1"/>
    <property type="molecule type" value="Genomic_DNA"/>
</dbReference>
<dbReference type="OrthoDB" id="3649325at2759"/>
<keyword evidence="2" id="KW-1208">Phospholipid metabolism</keyword>
<dbReference type="CDD" id="cd05156">
    <property type="entry name" value="ChoK_euk"/>
    <property type="match status" value="1"/>
</dbReference>
<dbReference type="Proteomes" id="UP000549394">
    <property type="component" value="Unassembled WGS sequence"/>
</dbReference>
<dbReference type="SUPFAM" id="SSF56112">
    <property type="entry name" value="Protein kinase-like (PK-like)"/>
    <property type="match status" value="1"/>
</dbReference>
<dbReference type="Pfam" id="PF01633">
    <property type="entry name" value="Choline_kinase"/>
    <property type="match status" value="1"/>
</dbReference>
<dbReference type="GO" id="GO:0005737">
    <property type="term" value="C:cytoplasm"/>
    <property type="evidence" value="ECO:0007669"/>
    <property type="project" value="TreeGrafter"/>
</dbReference>
<evidence type="ECO:0000256" key="3">
    <source>
        <dbReference type="ARBA" id="ARBA00038211"/>
    </source>
</evidence>
<name>A0A7I8VPP0_9ANNE</name>
<dbReference type="GO" id="GO:0004305">
    <property type="term" value="F:ethanolamine kinase activity"/>
    <property type="evidence" value="ECO:0007669"/>
    <property type="project" value="TreeGrafter"/>
</dbReference>
<evidence type="ECO:0000313" key="5">
    <source>
        <dbReference type="Proteomes" id="UP000549394"/>
    </source>
</evidence>
<organism evidence="4 5">
    <name type="scientific">Dimorphilus gyrociliatus</name>
    <dbReference type="NCBI Taxonomy" id="2664684"/>
    <lineage>
        <taxon>Eukaryota</taxon>
        <taxon>Metazoa</taxon>
        <taxon>Spiralia</taxon>
        <taxon>Lophotrochozoa</taxon>
        <taxon>Annelida</taxon>
        <taxon>Polychaeta</taxon>
        <taxon>Polychaeta incertae sedis</taxon>
        <taxon>Dinophilidae</taxon>
        <taxon>Dimorphilus</taxon>
    </lineage>
</organism>
<comment type="similarity">
    <text evidence="3">Belongs to the choline/ethanolamine kinase family.</text>
</comment>
<protein>
    <submittedName>
        <fullName evidence="4">Uncharacterized protein</fullName>
    </submittedName>
</protein>
<dbReference type="Gene3D" id="3.90.1200.10">
    <property type="match status" value="1"/>
</dbReference>
<proteinExistence type="inferred from homology"/>
<dbReference type="GO" id="GO:0006646">
    <property type="term" value="P:phosphatidylethanolamine biosynthetic process"/>
    <property type="evidence" value="ECO:0007669"/>
    <property type="project" value="TreeGrafter"/>
</dbReference>
<evidence type="ECO:0000256" key="1">
    <source>
        <dbReference type="ARBA" id="ARBA00023209"/>
    </source>
</evidence>
<comment type="caution">
    <text evidence="4">The sequence shown here is derived from an EMBL/GenBank/DDBJ whole genome shotgun (WGS) entry which is preliminary data.</text>
</comment>
<dbReference type="Gene3D" id="3.30.200.20">
    <property type="entry name" value="Phosphorylase Kinase, domain 1"/>
    <property type="match status" value="1"/>
</dbReference>
<sequence length="369" mass="42935">MEDIEMKEKCLSICKDFLGGAWLKVTMDDFVFSMITGGLSNHLYMCALPNHILPHSDNSNVPPKVLVRIYGQIIHEDPETVVIDSVVFTSLAEKGLGPKLYGVFTGGRVEQYVNSRHLYTEELAIPSISSECAKIMASFHKLNMPLVKKPKWLFETITRYLDEVLNNVSFDSEQIENTAKLERLLSLGLAKEETELKSILLQVHSPVVFCHNDMQEGNILFIENSDEPDDWKLKAIDFEYSSYNYRAYDIANHFVEWCYDYSHAEHPYYLADISKYPTKKQQYHFFRHYLAEMEDENINFDRELDNLYKEVAAFTLASHFFWGLWSIVQAHVATINFSYLDYALIRFEHYFKQKKDALMILKSDNNTCD</sequence>
<dbReference type="AlphaFoldDB" id="A0A7I8VPP0"/>
<gene>
    <name evidence="4" type="ORF">DGYR_LOCUS5159</name>
</gene>
<reference evidence="4 5" key="1">
    <citation type="submission" date="2020-08" db="EMBL/GenBank/DDBJ databases">
        <authorList>
            <person name="Hejnol A."/>
        </authorList>
    </citation>
    <scope>NUCLEOTIDE SEQUENCE [LARGE SCALE GENOMIC DNA]</scope>
</reference>
<keyword evidence="5" id="KW-1185">Reference proteome</keyword>